<evidence type="ECO:0000313" key="1">
    <source>
        <dbReference type="EMBL" id="MDK4291108.1"/>
    </source>
</evidence>
<comment type="caution">
    <text evidence="1">The sequence shown here is derived from an EMBL/GenBank/DDBJ whole genome shotgun (WGS) entry which is preliminary data.</text>
</comment>
<evidence type="ECO:0000313" key="2">
    <source>
        <dbReference type="Proteomes" id="UP001239759"/>
    </source>
</evidence>
<reference evidence="1 2" key="1">
    <citation type="submission" date="2023-05" db="EMBL/GenBank/DDBJ databases">
        <title>Metabolic capabilities are highly conserved among human nasal-associated Corynebacterium species in pangenomic analyses.</title>
        <authorList>
            <person name="Tran T.H."/>
            <person name="Roberts A.Q."/>
            <person name="Escapa I.F."/>
            <person name="Gao W."/>
            <person name="Conlan S."/>
            <person name="Kong H."/>
            <person name="Segre J.A."/>
            <person name="Kelly M.S."/>
            <person name="Lemon K.P."/>
        </authorList>
    </citation>
    <scope>NUCLEOTIDE SEQUENCE [LARGE SCALE GENOMIC DNA]</scope>
    <source>
        <strain evidence="1 2">KPL3772</strain>
    </source>
</reference>
<dbReference type="EMBL" id="JASNUQ010000023">
    <property type="protein sequence ID" value="MDK4291108.1"/>
    <property type="molecule type" value="Genomic_DNA"/>
</dbReference>
<evidence type="ECO:0008006" key="3">
    <source>
        <dbReference type="Google" id="ProtNLM"/>
    </source>
</evidence>
<dbReference type="Proteomes" id="UP001239759">
    <property type="component" value="Unassembled WGS sequence"/>
</dbReference>
<gene>
    <name evidence="1" type="ORF">QPX23_10365</name>
</gene>
<organism evidence="1 2">
    <name type="scientific">Corynebacterium pseudodiphtheriticum</name>
    <dbReference type="NCBI Taxonomy" id="37637"/>
    <lineage>
        <taxon>Bacteria</taxon>
        <taxon>Bacillati</taxon>
        <taxon>Actinomycetota</taxon>
        <taxon>Actinomycetes</taxon>
        <taxon>Mycobacteriales</taxon>
        <taxon>Corynebacteriaceae</taxon>
        <taxon>Corynebacterium</taxon>
    </lineage>
</organism>
<protein>
    <recommendedName>
        <fullName evidence="3">DUF3037 domain-containing protein</fullName>
    </recommendedName>
</protein>
<sequence>MTMQFRYWTVRIVPSPLAITSLGYGVIVQCASTGESEWQFLDDHSGMGTIQGAVKTARKNLETQLKRLQDANHALDIEGTETLNDYLGWCVDHWNNLLRVDAAKFMHAASLAEACALLFSQLIEPPARNQPANDVRNLRAKIKKAYQNQPLVRTAIKTDSTLIIAKYQLNPNCAVVKEDTVLELNEAFNFATANPNAGFTNVEAWSLKIEKMRNTNSQLEFANSRVEIDDDTDIVAFYHEPQSNWQFDTLKRAQEIWDASRVKYLPINAAESRANELNKRLAA</sequence>
<name>A0ABT7FZE9_9CORY</name>
<accession>A0ABT7FZE9</accession>
<proteinExistence type="predicted"/>
<keyword evidence="2" id="KW-1185">Reference proteome</keyword>